<accession>A0AAV5ST15</accession>
<reference evidence="1" key="1">
    <citation type="submission" date="2023-10" db="EMBL/GenBank/DDBJ databases">
        <title>Genome assembly of Pristionchus species.</title>
        <authorList>
            <person name="Yoshida K."/>
            <person name="Sommer R.J."/>
        </authorList>
    </citation>
    <scope>NUCLEOTIDE SEQUENCE</scope>
    <source>
        <strain evidence="1">RS0144</strain>
    </source>
</reference>
<evidence type="ECO:0000313" key="1">
    <source>
        <dbReference type="EMBL" id="GMS82671.1"/>
    </source>
</evidence>
<keyword evidence="2" id="KW-1185">Reference proteome</keyword>
<dbReference type="EMBL" id="BTSX01000002">
    <property type="protein sequence ID" value="GMS82671.1"/>
    <property type="molecule type" value="Genomic_DNA"/>
</dbReference>
<organism evidence="1 2">
    <name type="scientific">Pristionchus entomophagus</name>
    <dbReference type="NCBI Taxonomy" id="358040"/>
    <lineage>
        <taxon>Eukaryota</taxon>
        <taxon>Metazoa</taxon>
        <taxon>Ecdysozoa</taxon>
        <taxon>Nematoda</taxon>
        <taxon>Chromadorea</taxon>
        <taxon>Rhabditida</taxon>
        <taxon>Rhabditina</taxon>
        <taxon>Diplogasteromorpha</taxon>
        <taxon>Diplogasteroidea</taxon>
        <taxon>Neodiplogasteridae</taxon>
        <taxon>Pristionchus</taxon>
    </lineage>
</organism>
<evidence type="ECO:0000313" key="2">
    <source>
        <dbReference type="Proteomes" id="UP001432027"/>
    </source>
</evidence>
<name>A0AAV5ST15_9BILA</name>
<protein>
    <submittedName>
        <fullName evidence="1">Uncharacterized protein</fullName>
    </submittedName>
</protein>
<comment type="caution">
    <text evidence="1">The sequence shown here is derived from an EMBL/GenBank/DDBJ whole genome shotgun (WGS) entry which is preliminary data.</text>
</comment>
<gene>
    <name evidence="1" type="ORF">PENTCL1PPCAC_4846</name>
</gene>
<feature type="non-terminal residue" evidence="1">
    <location>
        <position position="1"/>
    </location>
</feature>
<proteinExistence type="predicted"/>
<dbReference type="Proteomes" id="UP001432027">
    <property type="component" value="Unassembled WGS sequence"/>
</dbReference>
<sequence length="80" mass="8838">LQTATGISEGAVGTIPCLGTCFSARQSGRVDEIFCHAALSRKGHLTRWNRGLALWISSEYQWIAQSRRIDTNADTDCIVR</sequence>
<dbReference type="AlphaFoldDB" id="A0AAV5ST15"/>
<feature type="non-terminal residue" evidence="1">
    <location>
        <position position="80"/>
    </location>
</feature>